<dbReference type="PROSITE" id="PS50043">
    <property type="entry name" value="HTH_LUXR_2"/>
    <property type="match status" value="1"/>
</dbReference>
<keyword evidence="1" id="KW-0805">Transcription regulation</keyword>
<organism evidence="6 7">
    <name type="scientific">Serratia proteamaculans</name>
    <dbReference type="NCBI Taxonomy" id="28151"/>
    <lineage>
        <taxon>Bacteria</taxon>
        <taxon>Pseudomonadati</taxon>
        <taxon>Pseudomonadota</taxon>
        <taxon>Gammaproteobacteria</taxon>
        <taxon>Enterobacterales</taxon>
        <taxon>Yersiniaceae</taxon>
        <taxon>Serratia</taxon>
    </lineage>
</organism>
<protein>
    <submittedName>
        <fullName evidence="6">Response regulator transcription factor</fullName>
    </submittedName>
</protein>
<dbReference type="SUPFAM" id="SSF46894">
    <property type="entry name" value="C-terminal effector domain of the bipartite response regulators"/>
    <property type="match status" value="1"/>
</dbReference>
<dbReference type="Gene3D" id="1.10.10.10">
    <property type="entry name" value="Winged helix-like DNA-binding domain superfamily/Winged helix DNA-binding domain"/>
    <property type="match status" value="1"/>
</dbReference>
<accession>A0A7U0RL64</accession>
<sequence>MEFSYRPTVVDGPAPDAITQVVIYSRDGFWRQGLLALTSQLLPANVVPVVVSSLSEVVHTVKQSKLPMLVIYAYSYGVASLQGALATLKQVADLSPFCRQVVMTDELQPLFAAMTQRIPSLTVLDAHMARELLRQVLSSLLEPSLVRAVYLPPLPKADIDLSFRQRGVLRLLRQGVKQQDIARRLQIHEKTVSGHKVDVFKRLHIRGGREMMLLFSLMDEFFRLTLVGYPLPSCCLPPPVHSVAYFDAGWQKVER</sequence>
<evidence type="ECO:0000259" key="5">
    <source>
        <dbReference type="PROSITE" id="PS50043"/>
    </source>
</evidence>
<dbReference type="PRINTS" id="PR00038">
    <property type="entry name" value="HTHLUXR"/>
</dbReference>
<dbReference type="PANTHER" id="PTHR44688">
    <property type="entry name" value="DNA-BINDING TRANSCRIPTIONAL ACTIVATOR DEVR_DOSR"/>
    <property type="match status" value="1"/>
</dbReference>
<dbReference type="InterPro" id="IPR000792">
    <property type="entry name" value="Tscrpt_reg_LuxR_C"/>
</dbReference>
<evidence type="ECO:0000256" key="2">
    <source>
        <dbReference type="ARBA" id="ARBA00023125"/>
    </source>
</evidence>
<dbReference type="InterPro" id="IPR036388">
    <property type="entry name" value="WH-like_DNA-bd_sf"/>
</dbReference>
<evidence type="ECO:0000256" key="3">
    <source>
        <dbReference type="ARBA" id="ARBA00023159"/>
    </source>
</evidence>
<evidence type="ECO:0000256" key="1">
    <source>
        <dbReference type="ARBA" id="ARBA00023015"/>
    </source>
</evidence>
<keyword evidence="4" id="KW-0804">Transcription</keyword>
<reference evidence="6 7" key="1">
    <citation type="submission" date="2021-01" db="EMBL/GenBank/DDBJ databases">
        <title>Chromosome sequence of Serratia proteamaculans strain 94 rif-r, isolated from spoiled beef.</title>
        <authorList>
            <person name="Zaytseva Y.V."/>
            <person name="Iablokov S.N."/>
            <person name="Klyukina A."/>
        </authorList>
    </citation>
    <scope>NUCLEOTIDE SEQUENCE [LARGE SCALE GENOMIC DNA]</scope>
    <source>
        <strain evidence="6 7">94 rif-r</strain>
    </source>
</reference>
<feature type="domain" description="HTH luxR-type" evidence="5">
    <location>
        <begin position="154"/>
        <end position="219"/>
    </location>
</feature>
<keyword evidence="2" id="KW-0238">DNA-binding</keyword>
<dbReference type="GO" id="GO:0006355">
    <property type="term" value="P:regulation of DNA-templated transcription"/>
    <property type="evidence" value="ECO:0007669"/>
    <property type="project" value="InterPro"/>
</dbReference>
<dbReference type="SMART" id="SM00421">
    <property type="entry name" value="HTH_LUXR"/>
    <property type="match status" value="1"/>
</dbReference>
<evidence type="ECO:0000313" key="6">
    <source>
        <dbReference type="EMBL" id="QQX52294.1"/>
    </source>
</evidence>
<dbReference type="AlphaFoldDB" id="A0A7U0RL64"/>
<dbReference type="Proteomes" id="UP000596176">
    <property type="component" value="Chromosome"/>
</dbReference>
<dbReference type="InterPro" id="IPR016032">
    <property type="entry name" value="Sig_transdc_resp-reg_C-effctor"/>
</dbReference>
<gene>
    <name evidence="6" type="ORF">JKX24_19210</name>
</gene>
<name>A0A7U0RL64_SERPR</name>
<dbReference type="RefSeq" id="WP_207978253.1">
    <property type="nucleotide sequence ID" value="NZ_CP068391.1"/>
</dbReference>
<dbReference type="CDD" id="cd06170">
    <property type="entry name" value="LuxR_C_like"/>
    <property type="match status" value="1"/>
</dbReference>
<evidence type="ECO:0000256" key="4">
    <source>
        <dbReference type="ARBA" id="ARBA00023163"/>
    </source>
</evidence>
<dbReference type="GO" id="GO:0003677">
    <property type="term" value="F:DNA binding"/>
    <property type="evidence" value="ECO:0007669"/>
    <property type="project" value="UniProtKB-KW"/>
</dbReference>
<keyword evidence="3" id="KW-0010">Activator</keyword>
<proteinExistence type="predicted"/>
<evidence type="ECO:0000313" key="7">
    <source>
        <dbReference type="Proteomes" id="UP000596176"/>
    </source>
</evidence>
<dbReference type="Pfam" id="PF00196">
    <property type="entry name" value="GerE"/>
    <property type="match status" value="1"/>
</dbReference>
<dbReference type="PANTHER" id="PTHR44688:SF16">
    <property type="entry name" value="DNA-BINDING TRANSCRIPTIONAL ACTIVATOR DEVR_DOSR"/>
    <property type="match status" value="1"/>
</dbReference>
<dbReference type="EMBL" id="CP068391">
    <property type="protein sequence ID" value="QQX52294.1"/>
    <property type="molecule type" value="Genomic_DNA"/>
</dbReference>